<reference evidence="2" key="1">
    <citation type="submission" date="2022-11" db="UniProtKB">
        <authorList>
            <consortium name="WormBaseParasite"/>
        </authorList>
    </citation>
    <scope>IDENTIFICATION</scope>
</reference>
<name>A0AC34FHK9_9BILA</name>
<protein>
    <submittedName>
        <fullName evidence="2">Battenin</fullName>
    </submittedName>
</protein>
<dbReference type="WBParaSite" id="ES5_v2.g16827.t1">
    <property type="protein sequence ID" value="ES5_v2.g16827.t1"/>
    <property type="gene ID" value="ES5_v2.g16827"/>
</dbReference>
<organism evidence="1 2">
    <name type="scientific">Panagrolaimus sp. ES5</name>
    <dbReference type="NCBI Taxonomy" id="591445"/>
    <lineage>
        <taxon>Eukaryota</taxon>
        <taxon>Metazoa</taxon>
        <taxon>Ecdysozoa</taxon>
        <taxon>Nematoda</taxon>
        <taxon>Chromadorea</taxon>
        <taxon>Rhabditida</taxon>
        <taxon>Tylenchina</taxon>
        <taxon>Panagrolaimomorpha</taxon>
        <taxon>Panagrolaimoidea</taxon>
        <taxon>Panagrolaimidae</taxon>
        <taxon>Panagrolaimus</taxon>
    </lineage>
</organism>
<evidence type="ECO:0000313" key="1">
    <source>
        <dbReference type="Proteomes" id="UP000887579"/>
    </source>
</evidence>
<sequence length="297" mass="32705">MQKVPFGVTQFFVILCQASGLIIAAYAATVSGSLIGVILASFGGGVGAVNILSLATHFPKETVKSWSTGWGAAGIVASLCYAAFTEAHFANLSIKTTLLLMLGSPIFYAIAYWIILEMPKSVHQVEIFNFKSYYIKNIKIAPVKTFSSPPTSEIAETAEMPFECEKEEGKKNLGFIEKLKLFVVFKKYTVPLFFVYFGQYLINQGLLLIAAFLTVDSMLFIVPNITLIFPFLILEGLITGSSYGNTIYRIHADVPKNIKEIVMSTITVAYSLGTVSAAFTAIPLHNYVCDKQIRYFM</sequence>
<dbReference type="Proteomes" id="UP000887579">
    <property type="component" value="Unplaced"/>
</dbReference>
<evidence type="ECO:0000313" key="2">
    <source>
        <dbReference type="WBParaSite" id="ES5_v2.g16827.t1"/>
    </source>
</evidence>
<proteinExistence type="predicted"/>
<accession>A0AC34FHK9</accession>